<dbReference type="PANTHER" id="PTHR45436:SF8">
    <property type="entry name" value="HISTIDINE KINASE"/>
    <property type="match status" value="1"/>
</dbReference>
<dbReference type="SUPFAM" id="SSF47384">
    <property type="entry name" value="Homodimeric domain of signal transducing histidine kinase"/>
    <property type="match status" value="1"/>
</dbReference>
<dbReference type="InterPro" id="IPR003661">
    <property type="entry name" value="HisK_dim/P_dom"/>
</dbReference>
<keyword evidence="6 11" id="KW-0812">Transmembrane</keyword>
<dbReference type="SMART" id="SM00304">
    <property type="entry name" value="HAMP"/>
    <property type="match status" value="1"/>
</dbReference>
<keyword evidence="7 14" id="KW-0418">Kinase</keyword>
<feature type="domain" description="Histidine kinase" evidence="12">
    <location>
        <begin position="258"/>
        <end position="470"/>
    </location>
</feature>
<comment type="subcellular location">
    <subcellularLocation>
        <location evidence="2">Membrane</location>
    </subcellularLocation>
</comment>
<dbReference type="EC" id="2.7.13.3" evidence="3"/>
<protein>
    <recommendedName>
        <fullName evidence="3">histidine kinase</fullName>
        <ecNumber evidence="3">2.7.13.3</ecNumber>
    </recommendedName>
</protein>
<evidence type="ECO:0000259" key="13">
    <source>
        <dbReference type="PROSITE" id="PS50885"/>
    </source>
</evidence>
<evidence type="ECO:0000256" key="7">
    <source>
        <dbReference type="ARBA" id="ARBA00022777"/>
    </source>
</evidence>
<dbReference type="GO" id="GO:0005886">
    <property type="term" value="C:plasma membrane"/>
    <property type="evidence" value="ECO:0007669"/>
    <property type="project" value="TreeGrafter"/>
</dbReference>
<comment type="caution">
    <text evidence="14">The sequence shown here is derived from an EMBL/GenBank/DDBJ whole genome shotgun (WGS) entry which is preliminary data.</text>
</comment>
<keyword evidence="15" id="KW-1185">Reference proteome</keyword>
<dbReference type="PRINTS" id="PR00344">
    <property type="entry name" value="BCTRLSENSOR"/>
</dbReference>
<keyword evidence="8 11" id="KW-1133">Transmembrane helix</keyword>
<dbReference type="Pfam" id="PF02518">
    <property type="entry name" value="HATPase_c"/>
    <property type="match status" value="1"/>
</dbReference>
<dbReference type="PROSITE" id="PS50885">
    <property type="entry name" value="HAMP"/>
    <property type="match status" value="1"/>
</dbReference>
<sequence length="478" mass="51562">MRPGRSRRIDLMRRALARLQGWRSTSGRFVLLHLALSLACTLPILLFVYLQIDRVLIDDFARPLEFRQSNLEKHLAEGGLRGLKIAVDSRAARAHRDQTAILLVDPQGRKVAGNLRVWPQGLKAPQDWTPASLHREGEPAPEEFLVRTTRLSSGHRLLLGGLLDNRADVHRALLLALAAAFALAVPVGLLGSLAIVREMNRMVAAITRVAADVGAGDLRRRAETDGSSDPVDRLKISLNAMLDRIEALVGEHRVLTDALAHDLRSPLTRIHIQVARGQEAGAGADPTPRFQAIGQEVEYVLHILEGALEISRAEAGIGRGSFERLDLATMLRDLGEIYEPVARSAGVTIAVEAPARLELSGDRALLARALANLLDNALKYGASGGHVSLQALSAENEAHLCVADRAAGIPVDRRAEALRKFGRLDSARSTPGSGLGLTLVKAVASLHGGRLELEDNHPGLRARLTLPLGFQPSPSPSS</sequence>
<organism evidence="14 15">
    <name type="scientific">Sphingomonas aracearum</name>
    <dbReference type="NCBI Taxonomy" id="2283317"/>
    <lineage>
        <taxon>Bacteria</taxon>
        <taxon>Pseudomonadati</taxon>
        <taxon>Pseudomonadota</taxon>
        <taxon>Alphaproteobacteria</taxon>
        <taxon>Sphingomonadales</taxon>
        <taxon>Sphingomonadaceae</taxon>
        <taxon>Sphingomonas</taxon>
    </lineage>
</organism>
<dbReference type="AlphaFoldDB" id="A0A369VY49"/>
<dbReference type="Gene3D" id="1.10.287.130">
    <property type="match status" value="1"/>
</dbReference>
<evidence type="ECO:0000256" key="3">
    <source>
        <dbReference type="ARBA" id="ARBA00012438"/>
    </source>
</evidence>
<evidence type="ECO:0000256" key="8">
    <source>
        <dbReference type="ARBA" id="ARBA00022989"/>
    </source>
</evidence>
<evidence type="ECO:0000256" key="10">
    <source>
        <dbReference type="ARBA" id="ARBA00023136"/>
    </source>
</evidence>
<evidence type="ECO:0000313" key="14">
    <source>
        <dbReference type="EMBL" id="RDE06050.1"/>
    </source>
</evidence>
<dbReference type="CDD" id="cd00075">
    <property type="entry name" value="HATPase"/>
    <property type="match status" value="1"/>
</dbReference>
<accession>A0A369VY49</accession>
<evidence type="ECO:0000256" key="2">
    <source>
        <dbReference type="ARBA" id="ARBA00004370"/>
    </source>
</evidence>
<keyword evidence="10 11" id="KW-0472">Membrane</keyword>
<comment type="catalytic activity">
    <reaction evidence="1">
        <text>ATP + protein L-histidine = ADP + protein N-phospho-L-histidine.</text>
        <dbReference type="EC" id="2.7.13.3"/>
    </reaction>
</comment>
<dbReference type="EMBL" id="QQNB01000002">
    <property type="protein sequence ID" value="RDE06050.1"/>
    <property type="molecule type" value="Genomic_DNA"/>
</dbReference>
<dbReference type="InterPro" id="IPR036097">
    <property type="entry name" value="HisK_dim/P_sf"/>
</dbReference>
<keyword evidence="9" id="KW-0902">Two-component regulatory system</keyword>
<name>A0A369VY49_9SPHN</name>
<dbReference type="GO" id="GO:0000155">
    <property type="term" value="F:phosphorelay sensor kinase activity"/>
    <property type="evidence" value="ECO:0007669"/>
    <property type="project" value="InterPro"/>
</dbReference>
<evidence type="ECO:0000313" key="15">
    <source>
        <dbReference type="Proteomes" id="UP000253918"/>
    </source>
</evidence>
<dbReference type="PROSITE" id="PS50109">
    <property type="entry name" value="HIS_KIN"/>
    <property type="match status" value="1"/>
</dbReference>
<evidence type="ECO:0000256" key="9">
    <source>
        <dbReference type="ARBA" id="ARBA00023012"/>
    </source>
</evidence>
<reference evidence="14 15" key="1">
    <citation type="submission" date="2018-07" db="EMBL/GenBank/DDBJ databases">
        <title>a novel species of Sphingomonas isolated from the rhizosphere soil of Araceae plant.</title>
        <authorList>
            <person name="Zhiyong W."/>
            <person name="Qinglan Z."/>
            <person name="Zhiwei F."/>
            <person name="Ding X."/>
            <person name="Gejiao W."/>
            <person name="Shixue Z."/>
        </authorList>
    </citation>
    <scope>NUCLEOTIDE SEQUENCE [LARGE SCALE GENOMIC DNA]</scope>
    <source>
        <strain evidence="14 15">WZY 27</strain>
    </source>
</reference>
<evidence type="ECO:0000256" key="11">
    <source>
        <dbReference type="SAM" id="Phobius"/>
    </source>
</evidence>
<dbReference type="Gene3D" id="3.30.565.10">
    <property type="entry name" value="Histidine kinase-like ATPase, C-terminal domain"/>
    <property type="match status" value="1"/>
</dbReference>
<dbReference type="Proteomes" id="UP000253918">
    <property type="component" value="Unassembled WGS sequence"/>
</dbReference>
<keyword evidence="4" id="KW-0597">Phosphoprotein</keyword>
<dbReference type="CDD" id="cd00082">
    <property type="entry name" value="HisKA"/>
    <property type="match status" value="1"/>
</dbReference>
<evidence type="ECO:0000256" key="6">
    <source>
        <dbReference type="ARBA" id="ARBA00022692"/>
    </source>
</evidence>
<dbReference type="SMART" id="SM00387">
    <property type="entry name" value="HATPase_c"/>
    <property type="match status" value="1"/>
</dbReference>
<feature type="transmembrane region" description="Helical" evidence="11">
    <location>
        <begin position="29"/>
        <end position="52"/>
    </location>
</feature>
<dbReference type="SUPFAM" id="SSF55874">
    <property type="entry name" value="ATPase domain of HSP90 chaperone/DNA topoisomerase II/histidine kinase"/>
    <property type="match status" value="1"/>
</dbReference>
<dbReference type="InterPro" id="IPR050428">
    <property type="entry name" value="TCS_sensor_his_kinase"/>
</dbReference>
<dbReference type="InterPro" id="IPR036890">
    <property type="entry name" value="HATPase_C_sf"/>
</dbReference>
<keyword evidence="5" id="KW-0808">Transferase</keyword>
<feature type="domain" description="HAMP" evidence="13">
    <location>
        <begin position="193"/>
        <end position="250"/>
    </location>
</feature>
<feature type="transmembrane region" description="Helical" evidence="11">
    <location>
        <begin position="172"/>
        <end position="196"/>
    </location>
</feature>
<proteinExistence type="predicted"/>
<dbReference type="InterPro" id="IPR005467">
    <property type="entry name" value="His_kinase_dom"/>
</dbReference>
<evidence type="ECO:0000256" key="4">
    <source>
        <dbReference type="ARBA" id="ARBA00022553"/>
    </source>
</evidence>
<evidence type="ECO:0000259" key="12">
    <source>
        <dbReference type="PROSITE" id="PS50109"/>
    </source>
</evidence>
<dbReference type="InterPro" id="IPR004358">
    <property type="entry name" value="Sig_transdc_His_kin-like_C"/>
</dbReference>
<evidence type="ECO:0000256" key="1">
    <source>
        <dbReference type="ARBA" id="ARBA00000085"/>
    </source>
</evidence>
<gene>
    <name evidence="14" type="ORF">DVW87_12855</name>
</gene>
<dbReference type="InterPro" id="IPR003594">
    <property type="entry name" value="HATPase_dom"/>
</dbReference>
<evidence type="ECO:0000256" key="5">
    <source>
        <dbReference type="ARBA" id="ARBA00022679"/>
    </source>
</evidence>
<dbReference type="Pfam" id="PF00672">
    <property type="entry name" value="HAMP"/>
    <property type="match status" value="1"/>
</dbReference>
<dbReference type="SMART" id="SM00388">
    <property type="entry name" value="HisKA"/>
    <property type="match status" value="1"/>
</dbReference>
<dbReference type="OrthoDB" id="9815202at2"/>
<dbReference type="InterPro" id="IPR003660">
    <property type="entry name" value="HAMP_dom"/>
</dbReference>
<dbReference type="PANTHER" id="PTHR45436">
    <property type="entry name" value="SENSOR HISTIDINE KINASE YKOH"/>
    <property type="match status" value="1"/>
</dbReference>